<sequence>MTIWQIPMIKSLPSCPELLQSFGLESEIPDQDLVPKLIHSTTRHLTISTNCAQTSKKNLRR</sequence>
<evidence type="ECO:0000313" key="2">
    <source>
        <dbReference type="Proteomes" id="UP000037035"/>
    </source>
</evidence>
<accession>A0A0L6UFY8</accession>
<evidence type="ECO:0000313" key="1">
    <source>
        <dbReference type="EMBL" id="KNZ47459.1"/>
    </source>
</evidence>
<proteinExistence type="predicted"/>
<reference evidence="1 2" key="1">
    <citation type="submission" date="2015-08" db="EMBL/GenBank/DDBJ databases">
        <title>Next Generation Sequencing and Analysis of the Genome of Puccinia sorghi L Schw, the Causal Agent of Maize Common Rust.</title>
        <authorList>
            <person name="Rochi L."/>
            <person name="Burguener G."/>
            <person name="Darino M."/>
            <person name="Turjanski A."/>
            <person name="Kreff E."/>
            <person name="Dieguez M.J."/>
            <person name="Sacco F."/>
        </authorList>
    </citation>
    <scope>NUCLEOTIDE SEQUENCE [LARGE SCALE GENOMIC DNA]</scope>
    <source>
        <strain evidence="1 2">RO10H11247</strain>
    </source>
</reference>
<dbReference type="EMBL" id="LAVV01011696">
    <property type="protein sequence ID" value="KNZ47459.1"/>
    <property type="molecule type" value="Genomic_DNA"/>
</dbReference>
<comment type="caution">
    <text evidence="1">The sequence shown here is derived from an EMBL/GenBank/DDBJ whole genome shotgun (WGS) entry which is preliminary data.</text>
</comment>
<dbReference type="AlphaFoldDB" id="A0A0L6UFY8"/>
<keyword evidence="2" id="KW-1185">Reference proteome</keyword>
<protein>
    <submittedName>
        <fullName evidence="1">Uncharacterized protein</fullName>
    </submittedName>
</protein>
<name>A0A0L6UFY8_9BASI</name>
<dbReference type="Proteomes" id="UP000037035">
    <property type="component" value="Unassembled WGS sequence"/>
</dbReference>
<organism evidence="1 2">
    <name type="scientific">Puccinia sorghi</name>
    <dbReference type="NCBI Taxonomy" id="27349"/>
    <lineage>
        <taxon>Eukaryota</taxon>
        <taxon>Fungi</taxon>
        <taxon>Dikarya</taxon>
        <taxon>Basidiomycota</taxon>
        <taxon>Pucciniomycotina</taxon>
        <taxon>Pucciniomycetes</taxon>
        <taxon>Pucciniales</taxon>
        <taxon>Pucciniaceae</taxon>
        <taxon>Puccinia</taxon>
    </lineage>
</organism>
<gene>
    <name evidence="1" type="ORF">VP01_637g12</name>
</gene>
<dbReference type="VEuPathDB" id="FungiDB:VP01_637g12"/>